<accession>A0A562JJZ9</accession>
<dbReference type="FunFam" id="3.40.1190.10:FF:000011">
    <property type="entry name" value="Folylpolyglutamate synthase/dihydrofolate synthase"/>
    <property type="match status" value="1"/>
</dbReference>
<dbReference type="GO" id="GO:0005524">
    <property type="term" value="F:ATP binding"/>
    <property type="evidence" value="ECO:0007669"/>
    <property type="project" value="UniProtKB-KW"/>
</dbReference>
<dbReference type="EC" id="6.3.2.17" evidence="3"/>
<evidence type="ECO:0000256" key="10">
    <source>
        <dbReference type="ARBA" id="ARBA00047493"/>
    </source>
</evidence>
<evidence type="ECO:0000256" key="9">
    <source>
        <dbReference type="ARBA" id="ARBA00030592"/>
    </source>
</evidence>
<dbReference type="InterPro" id="IPR036565">
    <property type="entry name" value="Mur-like_cat_sf"/>
</dbReference>
<evidence type="ECO:0000256" key="2">
    <source>
        <dbReference type="ARBA" id="ARBA00008276"/>
    </source>
</evidence>
<dbReference type="Proteomes" id="UP000315343">
    <property type="component" value="Unassembled WGS sequence"/>
</dbReference>
<comment type="similarity">
    <text evidence="2 11">Belongs to the folylpolyglutamate synthase family.</text>
</comment>
<evidence type="ECO:0000256" key="7">
    <source>
        <dbReference type="ARBA" id="ARBA00022840"/>
    </source>
</evidence>
<dbReference type="RefSeq" id="WP_170226059.1">
    <property type="nucleotide sequence ID" value="NZ_DAMBUX010000007.1"/>
</dbReference>
<gene>
    <name evidence="14" type="ORF">LY60_00157</name>
</gene>
<sequence>MNYEQAISYIRAVHNNGTKLGLERGLRLAELLGNPQDSYKIIHVAGTNGKGSTCNMIHDVLVASGYKTGLFISPHLEDFTERIQINKVPIDKESLVRITQVVKEKIDIMHEEGFGEFTEFEVVTAIGFKYFQEQNIDVLVLEVGMGGRHDASNVIKDSVVSVITSISLDHTEFLGNTLGEIAWEKAGIIKENSNVVIYPQQDEIVDVIVEEARKKNSKTYLADPENIRIIKSDLTGQVFEYMKKDVFNINELKINFLGEHQVFNAATVLLALEVIKKAGFNITEQSIVSGLEGSKYPGRFEVVCESPVVILDGAHNINGIEYFSRTVSHNFKDKKITLFYGMLKDKNPESVLSYLFPISKKIYTITPNSHRAMSSNEMAELIKKHTDVDTVPLHNVEDIIDIIDNMGGDEVAAFVGSLYMIGEVRTIIKNYQKKLNFGK</sequence>
<keyword evidence="7 11" id="KW-0067">ATP-binding</keyword>
<keyword evidence="5" id="KW-0479">Metal-binding</keyword>
<comment type="cofactor">
    <cofactor evidence="1">
        <name>Mg(2+)</name>
        <dbReference type="ChEBI" id="CHEBI:18420"/>
    </cofactor>
</comment>
<dbReference type="PANTHER" id="PTHR11136:SF0">
    <property type="entry name" value="DIHYDROFOLATE SYNTHETASE-RELATED"/>
    <property type="match status" value="1"/>
</dbReference>
<dbReference type="InterPro" id="IPR018109">
    <property type="entry name" value="Folylpolyglutamate_synth_CS"/>
</dbReference>
<keyword evidence="4 11" id="KW-0436">Ligase</keyword>
<dbReference type="AlphaFoldDB" id="A0A562JJZ9"/>
<evidence type="ECO:0000259" key="13">
    <source>
        <dbReference type="Pfam" id="PF08245"/>
    </source>
</evidence>
<name>A0A562JJZ9_9FIRM</name>
<dbReference type="GO" id="GO:0046872">
    <property type="term" value="F:metal ion binding"/>
    <property type="evidence" value="ECO:0007669"/>
    <property type="project" value="UniProtKB-KW"/>
</dbReference>
<evidence type="ECO:0000256" key="5">
    <source>
        <dbReference type="ARBA" id="ARBA00022723"/>
    </source>
</evidence>
<evidence type="ECO:0000256" key="4">
    <source>
        <dbReference type="ARBA" id="ARBA00022598"/>
    </source>
</evidence>
<dbReference type="GO" id="GO:0004326">
    <property type="term" value="F:tetrahydrofolylpolyglutamate synthase activity"/>
    <property type="evidence" value="ECO:0007669"/>
    <property type="project" value="UniProtKB-EC"/>
</dbReference>
<dbReference type="PROSITE" id="PS01012">
    <property type="entry name" value="FOLYLPOLYGLU_SYNT_2"/>
    <property type="match status" value="1"/>
</dbReference>
<dbReference type="PIRSF" id="PIRSF001563">
    <property type="entry name" value="Folylpolyglu_synth"/>
    <property type="match status" value="1"/>
</dbReference>
<dbReference type="PANTHER" id="PTHR11136">
    <property type="entry name" value="FOLYLPOLYGLUTAMATE SYNTHASE-RELATED"/>
    <property type="match status" value="1"/>
</dbReference>
<dbReference type="Gene3D" id="3.40.1190.10">
    <property type="entry name" value="Mur-like, catalytic domain"/>
    <property type="match status" value="1"/>
</dbReference>
<comment type="catalytic activity">
    <reaction evidence="10">
        <text>(6S)-5,6,7,8-tetrahydrofolyl-(gamma-L-Glu)(n) + L-glutamate + ATP = (6S)-5,6,7,8-tetrahydrofolyl-(gamma-L-Glu)(n+1) + ADP + phosphate + H(+)</text>
        <dbReference type="Rhea" id="RHEA:10580"/>
        <dbReference type="Rhea" id="RHEA-COMP:14738"/>
        <dbReference type="Rhea" id="RHEA-COMP:14740"/>
        <dbReference type="ChEBI" id="CHEBI:15378"/>
        <dbReference type="ChEBI" id="CHEBI:29985"/>
        <dbReference type="ChEBI" id="CHEBI:30616"/>
        <dbReference type="ChEBI" id="CHEBI:43474"/>
        <dbReference type="ChEBI" id="CHEBI:141005"/>
        <dbReference type="ChEBI" id="CHEBI:456216"/>
        <dbReference type="EC" id="6.3.2.17"/>
    </reaction>
</comment>
<proteinExistence type="inferred from homology"/>
<comment type="caution">
    <text evidence="14">The sequence shown here is derived from an EMBL/GenBank/DDBJ whole genome shotgun (WGS) entry which is preliminary data.</text>
</comment>
<protein>
    <recommendedName>
        <fullName evidence="3">tetrahydrofolate synthase</fullName>
        <ecNumber evidence="3">6.3.2.17</ecNumber>
    </recommendedName>
    <alternativeName>
        <fullName evidence="9">Tetrahydrofolylpolyglutamate synthase</fullName>
    </alternativeName>
</protein>
<dbReference type="Pfam" id="PF08245">
    <property type="entry name" value="Mur_ligase_M"/>
    <property type="match status" value="1"/>
</dbReference>
<organism evidence="14 15">
    <name type="scientific">Sedimentibacter saalensis</name>
    <dbReference type="NCBI Taxonomy" id="130788"/>
    <lineage>
        <taxon>Bacteria</taxon>
        <taxon>Bacillati</taxon>
        <taxon>Bacillota</taxon>
        <taxon>Tissierellia</taxon>
        <taxon>Sedimentibacter</taxon>
    </lineage>
</organism>
<evidence type="ECO:0000313" key="14">
    <source>
        <dbReference type="EMBL" id="TWH83547.1"/>
    </source>
</evidence>
<evidence type="ECO:0000256" key="8">
    <source>
        <dbReference type="ARBA" id="ARBA00022842"/>
    </source>
</evidence>
<dbReference type="Gene3D" id="3.90.190.20">
    <property type="entry name" value="Mur ligase, C-terminal domain"/>
    <property type="match status" value="1"/>
</dbReference>
<keyword evidence="6 11" id="KW-0547">Nucleotide-binding</keyword>
<dbReference type="SUPFAM" id="SSF53244">
    <property type="entry name" value="MurD-like peptide ligases, peptide-binding domain"/>
    <property type="match status" value="1"/>
</dbReference>
<evidence type="ECO:0000256" key="1">
    <source>
        <dbReference type="ARBA" id="ARBA00001946"/>
    </source>
</evidence>
<dbReference type="InterPro" id="IPR013221">
    <property type="entry name" value="Mur_ligase_cen"/>
</dbReference>
<dbReference type="Pfam" id="PF02875">
    <property type="entry name" value="Mur_ligase_C"/>
    <property type="match status" value="1"/>
</dbReference>
<evidence type="ECO:0000313" key="15">
    <source>
        <dbReference type="Proteomes" id="UP000315343"/>
    </source>
</evidence>
<dbReference type="InterPro" id="IPR036615">
    <property type="entry name" value="Mur_ligase_C_dom_sf"/>
</dbReference>
<evidence type="ECO:0000256" key="11">
    <source>
        <dbReference type="PIRNR" id="PIRNR001563"/>
    </source>
</evidence>
<dbReference type="SUPFAM" id="SSF53623">
    <property type="entry name" value="MurD-like peptide ligases, catalytic domain"/>
    <property type="match status" value="1"/>
</dbReference>
<reference evidence="14 15" key="1">
    <citation type="submission" date="2019-07" db="EMBL/GenBank/DDBJ databases">
        <title>Genomic Encyclopedia of Type Strains, Phase I: the one thousand microbial genomes (KMG-I) project.</title>
        <authorList>
            <person name="Kyrpides N."/>
        </authorList>
    </citation>
    <scope>NUCLEOTIDE SEQUENCE [LARGE SCALE GENOMIC DNA]</scope>
    <source>
        <strain evidence="14 15">DSM 13558</strain>
    </source>
</reference>
<keyword evidence="8" id="KW-0460">Magnesium</keyword>
<dbReference type="NCBIfam" id="TIGR01499">
    <property type="entry name" value="folC"/>
    <property type="match status" value="1"/>
</dbReference>
<dbReference type="InterPro" id="IPR001645">
    <property type="entry name" value="Folylpolyglutamate_synth"/>
</dbReference>
<feature type="domain" description="Mur ligase central" evidence="13">
    <location>
        <begin position="44"/>
        <end position="271"/>
    </location>
</feature>
<dbReference type="GO" id="GO:0005737">
    <property type="term" value="C:cytoplasm"/>
    <property type="evidence" value="ECO:0007669"/>
    <property type="project" value="TreeGrafter"/>
</dbReference>
<dbReference type="EMBL" id="VLKH01000001">
    <property type="protein sequence ID" value="TWH83547.1"/>
    <property type="molecule type" value="Genomic_DNA"/>
</dbReference>
<feature type="domain" description="Mur ligase C-terminal" evidence="12">
    <location>
        <begin position="298"/>
        <end position="417"/>
    </location>
</feature>
<evidence type="ECO:0000259" key="12">
    <source>
        <dbReference type="Pfam" id="PF02875"/>
    </source>
</evidence>
<dbReference type="GO" id="GO:0008841">
    <property type="term" value="F:dihydrofolate synthase activity"/>
    <property type="evidence" value="ECO:0007669"/>
    <property type="project" value="TreeGrafter"/>
</dbReference>
<dbReference type="InterPro" id="IPR004101">
    <property type="entry name" value="Mur_ligase_C"/>
</dbReference>
<evidence type="ECO:0000256" key="6">
    <source>
        <dbReference type="ARBA" id="ARBA00022741"/>
    </source>
</evidence>
<evidence type="ECO:0000256" key="3">
    <source>
        <dbReference type="ARBA" id="ARBA00013025"/>
    </source>
</evidence>
<keyword evidence="15" id="KW-1185">Reference proteome</keyword>